<proteinExistence type="predicted"/>
<keyword evidence="1" id="KW-0472">Membrane</keyword>
<feature type="domain" description="LTD" evidence="2">
    <location>
        <begin position="51"/>
        <end position="231"/>
    </location>
</feature>
<dbReference type="PROSITE" id="PS51841">
    <property type="entry name" value="LTD"/>
    <property type="match status" value="1"/>
</dbReference>
<dbReference type="InterPro" id="IPR036415">
    <property type="entry name" value="Lamin_tail_dom_sf"/>
</dbReference>
<dbReference type="Proteomes" id="UP000178612">
    <property type="component" value="Unassembled WGS sequence"/>
</dbReference>
<dbReference type="EMBL" id="MHVJ01000011">
    <property type="protein sequence ID" value="OHA91634.1"/>
    <property type="molecule type" value="Genomic_DNA"/>
</dbReference>
<dbReference type="SUPFAM" id="SSF74853">
    <property type="entry name" value="Lamin A/C globular tail domain"/>
    <property type="match status" value="1"/>
</dbReference>
<dbReference type="AlphaFoldDB" id="A0A1G2T2Z3"/>
<keyword evidence="1" id="KW-1133">Transmembrane helix</keyword>
<dbReference type="InterPro" id="IPR001322">
    <property type="entry name" value="Lamin_tail_dom"/>
</dbReference>
<gene>
    <name evidence="3" type="ORF">A2758_00820</name>
</gene>
<keyword evidence="1" id="KW-0812">Transmembrane</keyword>
<accession>A0A1G2T2Z3</accession>
<reference evidence="3 4" key="1">
    <citation type="journal article" date="2016" name="Nat. Commun.">
        <title>Thousands of microbial genomes shed light on interconnected biogeochemical processes in an aquifer system.</title>
        <authorList>
            <person name="Anantharaman K."/>
            <person name="Brown C.T."/>
            <person name="Hug L.A."/>
            <person name="Sharon I."/>
            <person name="Castelle C.J."/>
            <person name="Probst A.J."/>
            <person name="Thomas B.C."/>
            <person name="Singh A."/>
            <person name="Wilkins M.J."/>
            <person name="Karaoz U."/>
            <person name="Brodie E.L."/>
            <person name="Williams K.H."/>
            <person name="Hubbard S.S."/>
            <person name="Banfield J.F."/>
        </authorList>
    </citation>
    <scope>NUCLEOTIDE SEQUENCE [LARGE SCALE GENOMIC DNA]</scope>
</reference>
<name>A0A1G2T2Z3_9BACT</name>
<evidence type="ECO:0000259" key="2">
    <source>
        <dbReference type="PROSITE" id="PS51841"/>
    </source>
</evidence>
<protein>
    <recommendedName>
        <fullName evidence="2">LTD domain-containing protein</fullName>
    </recommendedName>
</protein>
<evidence type="ECO:0000256" key="1">
    <source>
        <dbReference type="SAM" id="Phobius"/>
    </source>
</evidence>
<comment type="caution">
    <text evidence="3">The sequence shown here is derived from an EMBL/GenBank/DDBJ whole genome shotgun (WGS) entry which is preliminary data.</text>
</comment>
<feature type="transmembrane region" description="Helical" evidence="1">
    <location>
        <begin position="9"/>
        <end position="27"/>
    </location>
</feature>
<evidence type="ECO:0000313" key="4">
    <source>
        <dbReference type="Proteomes" id="UP000178612"/>
    </source>
</evidence>
<evidence type="ECO:0000313" key="3">
    <source>
        <dbReference type="EMBL" id="OHA91634.1"/>
    </source>
</evidence>
<sequence length="297" mass="33397">MNHSLQKGSAVASGILILAVIAFIYFITPAKDRGAIVDSNRDSFLSDSYDSRSNADISPGTTYETEHISLGSGNAGYAYQPYEEYITIDNNGAKAVNISGWQLRNGKDKRAFYSGGMLQRFSADVAVLPRIILGPGERAVITTGRIGVQTPYKIENFRENICTGYIEGHPDYAFTPPLSQNCPRPSEEPGIENLDRECRDFINTLSYCRMPVFENKDYNGEECSTCINGKRLGSVCTTFVKERYNYDGCLAYHGNDPKFALKTWRIFLGRGWEMWADKYETIELYNSLGQLVDYENY</sequence>
<organism evidence="3 4">
    <name type="scientific">Candidatus Zambryskibacteria bacterium RIFCSPHIGHO2_01_FULL_49_18</name>
    <dbReference type="NCBI Taxonomy" id="1802740"/>
    <lineage>
        <taxon>Bacteria</taxon>
        <taxon>Candidatus Zambryskiibacteriota</taxon>
    </lineage>
</organism>